<dbReference type="AlphaFoldDB" id="K1S6I2"/>
<protein>
    <submittedName>
        <fullName evidence="1">Uncharacterized protein</fullName>
    </submittedName>
</protein>
<accession>K1S6I2</accession>
<reference evidence="1" key="1">
    <citation type="journal article" date="2013" name="Environ. Microbiol.">
        <title>Microbiota from the distal guts of lean and obese adolescents exhibit partial functional redundancy besides clear differences in community structure.</title>
        <authorList>
            <person name="Ferrer M."/>
            <person name="Ruiz A."/>
            <person name="Lanza F."/>
            <person name="Haange S.B."/>
            <person name="Oberbach A."/>
            <person name="Till H."/>
            <person name="Bargiela R."/>
            <person name="Campoy C."/>
            <person name="Segura M.T."/>
            <person name="Richter M."/>
            <person name="von Bergen M."/>
            <person name="Seifert J."/>
            <person name="Suarez A."/>
        </authorList>
    </citation>
    <scope>NUCLEOTIDE SEQUENCE</scope>
</reference>
<evidence type="ECO:0000313" key="1">
    <source>
        <dbReference type="EMBL" id="EKC49360.1"/>
    </source>
</evidence>
<comment type="caution">
    <text evidence="1">The sequence shown here is derived from an EMBL/GenBank/DDBJ whole genome shotgun (WGS) entry which is preliminary data.</text>
</comment>
<dbReference type="Pfam" id="PF02534">
    <property type="entry name" value="T4SS-DNA_transf"/>
    <property type="match status" value="1"/>
</dbReference>
<dbReference type="InterPro" id="IPR027417">
    <property type="entry name" value="P-loop_NTPase"/>
</dbReference>
<dbReference type="EMBL" id="AJWY01012646">
    <property type="protein sequence ID" value="EKC49360.1"/>
    <property type="molecule type" value="Genomic_DNA"/>
</dbReference>
<gene>
    <name evidence="1" type="ORF">LEA_18438</name>
</gene>
<organism evidence="1">
    <name type="scientific">human gut metagenome</name>
    <dbReference type="NCBI Taxonomy" id="408170"/>
    <lineage>
        <taxon>unclassified sequences</taxon>
        <taxon>metagenomes</taxon>
        <taxon>organismal metagenomes</taxon>
    </lineage>
</organism>
<dbReference type="GO" id="GO:0016020">
    <property type="term" value="C:membrane"/>
    <property type="evidence" value="ECO:0007669"/>
    <property type="project" value="InterPro"/>
</dbReference>
<sequence>MEWENQLGSFDMTLYMGCNDMTSAEYFAKKCGKVTISVTNNQFPLAPLFSPIYSTTRPYSQTRSNTQRDLLQPDEFLRLDKFKCIVMFNHYKPAELYKIMLEELPAYKELVKCSVF</sequence>
<dbReference type="Gene3D" id="3.40.50.300">
    <property type="entry name" value="P-loop containing nucleotide triphosphate hydrolases"/>
    <property type="match status" value="1"/>
</dbReference>
<proteinExistence type="predicted"/>
<name>K1S6I2_9ZZZZ</name>
<dbReference type="InterPro" id="IPR003688">
    <property type="entry name" value="TraG/VirD4"/>
</dbReference>